<sequence>MKTKYFLLMAVATLGLSSCQKEFDTASYAPALNIGGYTSAKQVATSSLVAYWAFDGSLVDSVSNTVGVSTGTSFASAVKGKGLQGALNGYVVSNTPTAVQNLKSFTLTLWENMPLNDKGIVGLVDVANSSSFWGNMTVFFENGGTAESGNLKFHLNNGGVDNWLGNYAMTSPWGKWNQIALSYDQTTSTYKVYVNGSKVATQVIANNGPLTFQNASKMVFGTVHFQTTPSLTTATGKQDWASYLVGQLDEVRIYNKALTDTEISSLQKLEGRGK</sequence>
<dbReference type="GO" id="GO:0005975">
    <property type="term" value="P:carbohydrate metabolic process"/>
    <property type="evidence" value="ECO:0007669"/>
    <property type="project" value="UniProtKB-ARBA"/>
</dbReference>
<dbReference type="OrthoDB" id="9814380at2"/>
<dbReference type="Pfam" id="PF13385">
    <property type="entry name" value="Laminin_G_3"/>
    <property type="match status" value="1"/>
</dbReference>
<dbReference type="InterPro" id="IPR013320">
    <property type="entry name" value="ConA-like_dom_sf"/>
</dbReference>
<evidence type="ECO:0000313" key="1">
    <source>
        <dbReference type="EMBL" id="PWS26777.1"/>
    </source>
</evidence>
<keyword evidence="2" id="KW-1185">Reference proteome</keyword>
<dbReference type="Gene3D" id="2.60.120.200">
    <property type="match status" value="1"/>
</dbReference>
<accession>A0A317EKV6</accession>
<reference evidence="1 2" key="1">
    <citation type="submission" date="2018-05" db="EMBL/GenBank/DDBJ databases">
        <title>Pedobacter paludis sp. nov., isolated from wetland soil.</title>
        <authorList>
            <person name="Zhang Y."/>
            <person name="Wang G."/>
        </authorList>
    </citation>
    <scope>NUCLEOTIDE SEQUENCE [LARGE SCALE GENOMIC DNA]</scope>
    <source>
        <strain evidence="1 2">KCTC22721</strain>
    </source>
</reference>
<evidence type="ECO:0000313" key="2">
    <source>
        <dbReference type="Proteomes" id="UP000245379"/>
    </source>
</evidence>
<dbReference type="Proteomes" id="UP000245379">
    <property type="component" value="Unassembled WGS sequence"/>
</dbReference>
<protein>
    <recommendedName>
        <fullName evidence="3">LamG-like jellyroll fold domain-containing protein</fullName>
    </recommendedName>
</protein>
<dbReference type="PROSITE" id="PS51257">
    <property type="entry name" value="PROKAR_LIPOPROTEIN"/>
    <property type="match status" value="1"/>
</dbReference>
<proteinExistence type="predicted"/>
<gene>
    <name evidence="1" type="ORF">DHW03_12150</name>
</gene>
<dbReference type="SUPFAM" id="SSF49899">
    <property type="entry name" value="Concanavalin A-like lectins/glucanases"/>
    <property type="match status" value="1"/>
</dbReference>
<name>A0A317EKV6_9SPHI</name>
<dbReference type="RefSeq" id="WP_109926125.1">
    <property type="nucleotide sequence ID" value="NZ_QGNZ01000003.1"/>
</dbReference>
<comment type="caution">
    <text evidence="1">The sequence shown here is derived from an EMBL/GenBank/DDBJ whole genome shotgun (WGS) entry which is preliminary data.</text>
</comment>
<dbReference type="EMBL" id="QGNZ01000003">
    <property type="protein sequence ID" value="PWS26777.1"/>
    <property type="molecule type" value="Genomic_DNA"/>
</dbReference>
<dbReference type="GO" id="GO:0004553">
    <property type="term" value="F:hydrolase activity, hydrolyzing O-glycosyl compounds"/>
    <property type="evidence" value="ECO:0007669"/>
    <property type="project" value="UniProtKB-ARBA"/>
</dbReference>
<evidence type="ECO:0008006" key="3">
    <source>
        <dbReference type="Google" id="ProtNLM"/>
    </source>
</evidence>
<organism evidence="1 2">
    <name type="scientific">Pedobacter yonginense</name>
    <dbReference type="NCBI Taxonomy" id="651869"/>
    <lineage>
        <taxon>Bacteria</taxon>
        <taxon>Pseudomonadati</taxon>
        <taxon>Bacteroidota</taxon>
        <taxon>Sphingobacteriia</taxon>
        <taxon>Sphingobacteriales</taxon>
        <taxon>Sphingobacteriaceae</taxon>
        <taxon>Pedobacter</taxon>
    </lineage>
</organism>
<dbReference type="AlphaFoldDB" id="A0A317EKV6"/>